<sequence length="389" mass="43009">MATSKMQSTSLLDQFHLYKNTPPGQKIPVTFHARVHAVNDDRPGDECIILMRDQNNIFLRVHVDTKNVNPASLGVAQTCTLESVLRVSGTLTLSDKQSMPEENVIAGVVEASDLVMISQAVDGLVNRPSVNEQAGGSGVLKLNERLNNRILDFTTFEIAMPIERHWTELLDKGEDFFIFAIRQLQTREKFRNLTALAKRLSSSAGEIRLGLDGDGKMHRLTFSEAKRLLKSNGAQDINEEADLTPKEEVELGRLMRDHPPAPYSPTDVFTVMEYPAASRSFQYHALPASSPGQARTTSSGDIMLRGQESATILQCYHDAKLLRAAMQASNPPVDPDAPMFQPWFEALEAGLHPNGNVAIGLNRFLQGYLGLPDIHDTALFPRDANKLLP</sequence>
<evidence type="ECO:0000313" key="2">
    <source>
        <dbReference type="Proteomes" id="UP001153334"/>
    </source>
</evidence>
<keyword evidence="2" id="KW-1185">Reference proteome</keyword>
<evidence type="ECO:0000313" key="1">
    <source>
        <dbReference type="EMBL" id="KAJ8123327.1"/>
    </source>
</evidence>
<proteinExistence type="predicted"/>
<name>A0ACC2J7Q0_9PEZI</name>
<dbReference type="Proteomes" id="UP001153334">
    <property type="component" value="Unassembled WGS sequence"/>
</dbReference>
<accession>A0ACC2J7Q0</accession>
<reference evidence="1" key="1">
    <citation type="submission" date="2022-11" db="EMBL/GenBank/DDBJ databases">
        <title>Genome Sequence of Nemania bipapillata.</title>
        <authorList>
            <person name="Buettner E."/>
        </authorList>
    </citation>
    <scope>NUCLEOTIDE SEQUENCE</scope>
    <source>
        <strain evidence="1">CP14</strain>
    </source>
</reference>
<gene>
    <name evidence="1" type="ORF">ONZ43_g698</name>
</gene>
<organism evidence="1 2">
    <name type="scientific">Nemania bipapillata</name>
    <dbReference type="NCBI Taxonomy" id="110536"/>
    <lineage>
        <taxon>Eukaryota</taxon>
        <taxon>Fungi</taxon>
        <taxon>Dikarya</taxon>
        <taxon>Ascomycota</taxon>
        <taxon>Pezizomycotina</taxon>
        <taxon>Sordariomycetes</taxon>
        <taxon>Xylariomycetidae</taxon>
        <taxon>Xylariales</taxon>
        <taxon>Xylariaceae</taxon>
        <taxon>Nemania</taxon>
    </lineage>
</organism>
<comment type="caution">
    <text evidence="1">The sequence shown here is derived from an EMBL/GenBank/DDBJ whole genome shotgun (WGS) entry which is preliminary data.</text>
</comment>
<dbReference type="EMBL" id="JAPESX010000097">
    <property type="protein sequence ID" value="KAJ8123327.1"/>
    <property type="molecule type" value="Genomic_DNA"/>
</dbReference>
<protein>
    <submittedName>
        <fullName evidence="1">Uncharacterized protein</fullName>
    </submittedName>
</protein>